<evidence type="ECO:0000313" key="2">
    <source>
        <dbReference type="Proteomes" id="UP000239757"/>
    </source>
</evidence>
<dbReference type="OrthoDB" id="423313at2759"/>
<gene>
    <name evidence="1" type="ORF">GOBAR_AA16526</name>
</gene>
<sequence length="251" mass="28330">MKGFKGRLLKKLKFIPAIKSLRKSFAFHPYHKHPFSNHNRHSQPVYKDQDCKISIHIPDPVIHSKDQKGKGSDLDQFDVGHQDNNKPAPKIEFKETATKEGHSQLPIASNAFDKLETVKIHSPLKDFEEKCPPVSGYWSMKEMSQWTWSSGKNYGGYLVKKVIPPKLFIKGRYIGGADEVIGLHEEGKLKKLFEGIPSNIPCSECANMRFMVCPNCDGSRKVFAETDDDDEMCLKCPDCNENGLVKCAACC</sequence>
<dbReference type="EMBL" id="KZ664645">
    <property type="protein sequence ID" value="PPS04136.1"/>
    <property type="molecule type" value="Genomic_DNA"/>
</dbReference>
<dbReference type="SUPFAM" id="SSF52833">
    <property type="entry name" value="Thioredoxin-like"/>
    <property type="match status" value="1"/>
</dbReference>
<dbReference type="PANTHER" id="PTHR45669:SF14">
    <property type="entry name" value="EMB|CAB81925.1-RELATED"/>
    <property type="match status" value="1"/>
</dbReference>
<dbReference type="InterPro" id="IPR036249">
    <property type="entry name" value="Thioredoxin-like_sf"/>
</dbReference>
<proteinExistence type="predicted"/>
<evidence type="ECO:0000313" key="1">
    <source>
        <dbReference type="EMBL" id="PPS04136.1"/>
    </source>
</evidence>
<organism evidence="1 2">
    <name type="scientific">Gossypium barbadense</name>
    <name type="common">Sea Island cotton</name>
    <name type="synonym">Hibiscus barbadensis</name>
    <dbReference type="NCBI Taxonomy" id="3634"/>
    <lineage>
        <taxon>Eukaryota</taxon>
        <taxon>Viridiplantae</taxon>
        <taxon>Streptophyta</taxon>
        <taxon>Embryophyta</taxon>
        <taxon>Tracheophyta</taxon>
        <taxon>Spermatophyta</taxon>
        <taxon>Magnoliopsida</taxon>
        <taxon>eudicotyledons</taxon>
        <taxon>Gunneridae</taxon>
        <taxon>Pentapetalae</taxon>
        <taxon>rosids</taxon>
        <taxon>malvids</taxon>
        <taxon>Malvales</taxon>
        <taxon>Malvaceae</taxon>
        <taxon>Malvoideae</taxon>
        <taxon>Gossypium</taxon>
    </lineage>
</organism>
<dbReference type="Pfam" id="PF23733">
    <property type="entry name" value="GRXCR1-2_C"/>
    <property type="match status" value="1"/>
</dbReference>
<dbReference type="PROSITE" id="PS51354">
    <property type="entry name" value="GLUTAREDOXIN_2"/>
    <property type="match status" value="1"/>
</dbReference>
<dbReference type="AlphaFoldDB" id="A0A2P5XLC0"/>
<name>A0A2P5XLC0_GOSBA</name>
<reference evidence="1 2" key="1">
    <citation type="submission" date="2015-01" db="EMBL/GenBank/DDBJ databases">
        <title>Genome of allotetraploid Gossypium barbadense reveals genomic plasticity and fiber elongation in cotton evolution.</title>
        <authorList>
            <person name="Chen X."/>
            <person name="Liu X."/>
            <person name="Zhao B."/>
            <person name="Zheng H."/>
            <person name="Hu Y."/>
            <person name="Lu G."/>
            <person name="Yang C."/>
            <person name="Chen J."/>
            <person name="Shan C."/>
            <person name="Zhang L."/>
            <person name="Zhou Y."/>
            <person name="Wang L."/>
            <person name="Guo W."/>
            <person name="Bai Y."/>
            <person name="Ruan J."/>
            <person name="Shangguan X."/>
            <person name="Mao Y."/>
            <person name="Jiang J."/>
            <person name="Zhu Y."/>
            <person name="Lei J."/>
            <person name="Kang H."/>
            <person name="Chen S."/>
            <person name="He X."/>
            <person name="Wang R."/>
            <person name="Wang Y."/>
            <person name="Chen J."/>
            <person name="Wang L."/>
            <person name="Yu S."/>
            <person name="Wang B."/>
            <person name="Wei J."/>
            <person name="Song S."/>
            <person name="Lu X."/>
            <person name="Gao Z."/>
            <person name="Gu W."/>
            <person name="Deng X."/>
            <person name="Ma D."/>
            <person name="Wang S."/>
            <person name="Liang W."/>
            <person name="Fang L."/>
            <person name="Cai C."/>
            <person name="Zhu X."/>
            <person name="Zhou B."/>
            <person name="Zhang Y."/>
            <person name="Chen Z."/>
            <person name="Xu S."/>
            <person name="Zhu R."/>
            <person name="Wang S."/>
            <person name="Zhang T."/>
            <person name="Zhao G."/>
        </authorList>
    </citation>
    <scope>NUCLEOTIDE SEQUENCE [LARGE SCALE GENOMIC DNA]</scope>
    <source>
        <strain evidence="2">cv. Xinhai21</strain>
        <tissue evidence="1">Leaf</tissue>
    </source>
</reference>
<dbReference type="PANTHER" id="PTHR45669">
    <property type="entry name" value="GLUTAREDOXIN DOMAIN-CONTAINING CYSTEINE-RICH PROTEIN CG12206-RELATED"/>
    <property type="match status" value="1"/>
</dbReference>
<accession>A0A2P5XLC0</accession>
<dbReference type="Gene3D" id="3.40.30.10">
    <property type="entry name" value="Glutaredoxin"/>
    <property type="match status" value="1"/>
</dbReference>
<protein>
    <submittedName>
        <fullName evidence="1">Uncharacterized protein</fullName>
    </submittedName>
</protein>
<dbReference type="Proteomes" id="UP000239757">
    <property type="component" value="Unassembled WGS sequence"/>
</dbReference>